<proteinExistence type="predicted"/>
<dbReference type="RefSeq" id="WP_173780116.1">
    <property type="nucleotide sequence ID" value="NZ_JABSNO010000023.1"/>
</dbReference>
<keyword evidence="2" id="KW-1185">Reference proteome</keyword>
<dbReference type="AlphaFoldDB" id="A0A8J8G9V6"/>
<name>A0A8J8G9V6_9FLAO</name>
<accession>A0A8J8G9V6</accession>
<dbReference type="EMBL" id="JABSNO010000023">
    <property type="protein sequence ID" value="NRS93561.1"/>
    <property type="molecule type" value="Genomic_DNA"/>
</dbReference>
<organism evidence="1 2">
    <name type="scientific">Frigoriflavimonas asaccharolytica</name>
    <dbReference type="NCBI Taxonomy" id="2735899"/>
    <lineage>
        <taxon>Bacteria</taxon>
        <taxon>Pseudomonadati</taxon>
        <taxon>Bacteroidota</taxon>
        <taxon>Flavobacteriia</taxon>
        <taxon>Flavobacteriales</taxon>
        <taxon>Weeksellaceae</taxon>
        <taxon>Frigoriflavimonas</taxon>
    </lineage>
</organism>
<evidence type="ECO:0000313" key="2">
    <source>
        <dbReference type="Proteomes" id="UP000610746"/>
    </source>
</evidence>
<gene>
    <name evidence="1" type="ORF">HNQ03_002652</name>
</gene>
<reference evidence="1" key="1">
    <citation type="submission" date="2020-05" db="EMBL/GenBank/DDBJ databases">
        <title>Genomic Encyclopedia of Type Strains, Phase IV (KMG-V): Genome sequencing to study the core and pangenomes of soil and plant-associated prokaryotes.</title>
        <authorList>
            <person name="Whitman W."/>
        </authorList>
    </citation>
    <scope>NUCLEOTIDE SEQUENCE</scope>
    <source>
        <strain evidence="1">16F</strain>
    </source>
</reference>
<comment type="caution">
    <text evidence="1">The sequence shown here is derived from an EMBL/GenBank/DDBJ whole genome shotgun (WGS) entry which is preliminary data.</text>
</comment>
<sequence>MSQIVYIGIKLIKISPENPFQLLISDNAGISWQITFYGSEVLGEFFELGKRNLTVFAKTSKGRFRSISEGREWSEINW</sequence>
<protein>
    <submittedName>
        <fullName evidence="1">Uncharacterized protein</fullName>
    </submittedName>
</protein>
<dbReference type="Proteomes" id="UP000610746">
    <property type="component" value="Unassembled WGS sequence"/>
</dbReference>
<evidence type="ECO:0000313" key="1">
    <source>
        <dbReference type="EMBL" id="NRS93561.1"/>
    </source>
</evidence>